<protein>
    <recommendedName>
        <fullName evidence="3">DUF659 domain-containing protein</fullName>
    </recommendedName>
</protein>
<dbReference type="Proteomes" id="UP000799118">
    <property type="component" value="Unassembled WGS sequence"/>
</dbReference>
<name>A0A6A4H8D5_9AGAR</name>
<evidence type="ECO:0000313" key="2">
    <source>
        <dbReference type="Proteomes" id="UP000799118"/>
    </source>
</evidence>
<accession>A0A6A4H8D5</accession>
<feature type="non-terminal residue" evidence="1">
    <location>
        <position position="53"/>
    </location>
</feature>
<dbReference type="AlphaFoldDB" id="A0A6A4H8D5"/>
<reference evidence="1" key="1">
    <citation type="journal article" date="2019" name="Environ. Microbiol.">
        <title>Fungal ecological strategies reflected in gene transcription - a case study of two litter decomposers.</title>
        <authorList>
            <person name="Barbi F."/>
            <person name="Kohler A."/>
            <person name="Barry K."/>
            <person name="Baskaran P."/>
            <person name="Daum C."/>
            <person name="Fauchery L."/>
            <person name="Ihrmark K."/>
            <person name="Kuo A."/>
            <person name="LaButti K."/>
            <person name="Lipzen A."/>
            <person name="Morin E."/>
            <person name="Grigoriev I.V."/>
            <person name="Henrissat B."/>
            <person name="Lindahl B."/>
            <person name="Martin F."/>
        </authorList>
    </citation>
    <scope>NUCLEOTIDE SEQUENCE</scope>
    <source>
        <strain evidence="1">JB14</strain>
    </source>
</reference>
<dbReference type="EMBL" id="ML769560">
    <property type="protein sequence ID" value="KAE9393958.1"/>
    <property type="molecule type" value="Genomic_DNA"/>
</dbReference>
<sequence length="53" mass="5805">KIISVTCDNASANTKMITELSKILPSFLGEECHVRCFAHTVNLAAKGVLRPFE</sequence>
<gene>
    <name evidence="1" type="ORF">BT96DRAFT_770318</name>
</gene>
<dbReference type="OrthoDB" id="2748837at2759"/>
<evidence type="ECO:0000313" key="1">
    <source>
        <dbReference type="EMBL" id="KAE9393958.1"/>
    </source>
</evidence>
<feature type="non-terminal residue" evidence="1">
    <location>
        <position position="1"/>
    </location>
</feature>
<evidence type="ECO:0008006" key="3">
    <source>
        <dbReference type="Google" id="ProtNLM"/>
    </source>
</evidence>
<keyword evidence="2" id="KW-1185">Reference proteome</keyword>
<organism evidence="1 2">
    <name type="scientific">Gymnopus androsaceus JB14</name>
    <dbReference type="NCBI Taxonomy" id="1447944"/>
    <lineage>
        <taxon>Eukaryota</taxon>
        <taxon>Fungi</taxon>
        <taxon>Dikarya</taxon>
        <taxon>Basidiomycota</taxon>
        <taxon>Agaricomycotina</taxon>
        <taxon>Agaricomycetes</taxon>
        <taxon>Agaricomycetidae</taxon>
        <taxon>Agaricales</taxon>
        <taxon>Marasmiineae</taxon>
        <taxon>Omphalotaceae</taxon>
        <taxon>Gymnopus</taxon>
    </lineage>
</organism>
<proteinExistence type="predicted"/>